<sequence length="941" mass="100507">MIYGLSFSQSTTINSNTTVNASSIPVGNNIIMDSGATLNMDVSRMFGSLTVQNNNSNNIADATIAGIGTSQFTTVVLNASANGNSNRDRGIRLVVSDVAYLRCETLTLSGNRSHLINILGTIELTGLGEPIQSIGWTSFQIGPASTFIYSGLDQTIYNDDYHHLTLSNSGTKTFQSGTSAISGNLTLTGSATSSAILGLSVGGNLSILSNATFNAGSFNLQIEGNWTQSGTFVSGTSTVQFTGNSSKSIQVTGSGGFHHLSILGSGTVSALSNLSVLGNLTIAAGASFEAGNFTHQVGRDWNQSGNFLPGNSLVQFTGSNSGTIQVTGTGGFQNLSFLGSGTKTISSTLSVSGNITPVSGPVVLTGANTLTLQANREMEITPTGSLSTSSGRLILQPGSQYINRSTSNPTLEMRQTFTGQKGWRMVGTPVSTTYSNLTAGLETQGFPGSSNPSLQPNLLWWDETDKGTTLQGWRQPTSLSANVPAGRGHYFYVFNGDSKPGGGNYADVLPRNIAVTGTEVNLASGVFDFGLTFTPRTSNSTQVSGTWTEVNQADEGFNLVANPTASVIDFHASSGWNKSNVDQTIYIWDPTEGDFLTWNGTTGSLGNGRIAPFQAFWVKSNAPAPILQLTGNGAKSLLSTSFSGRKSTSSPPVLELNVAGEGMRAQSFITFGPDGMEGADPKDAYQLESLGEDWLLLYSFGSLQTKSPLVINHQPDLSAGQNRIIPLHLSASRKGEGFKGAYLMNWKLPEDWDPGLEIVLMDHIHKKAIDMKKEAFYTFELEAPKSPISNSRKTWDGLATPQAVIFQTPYELGESEELDGHQLNARTTSSSKPKRPFTLYIGAFPQGEVEYLPDLPKLFPPSPNPFSQETKIKFFLPYEETTELGIYDLLGQKVGGFSPQKYLPGMHEVEWIPAAIDLPKGIYVIRLATSIGQFTQKLIKN</sequence>
<dbReference type="Proteomes" id="UP000248917">
    <property type="component" value="Unassembled WGS sequence"/>
</dbReference>
<evidence type="ECO:0000313" key="2">
    <source>
        <dbReference type="Proteomes" id="UP000248917"/>
    </source>
</evidence>
<name>A0A326RSG3_9BACT</name>
<keyword evidence="2" id="KW-1185">Reference proteome</keyword>
<dbReference type="InterPro" id="IPR026444">
    <property type="entry name" value="Secre_tail"/>
</dbReference>
<evidence type="ECO:0000313" key="1">
    <source>
        <dbReference type="EMBL" id="PZV82161.1"/>
    </source>
</evidence>
<reference evidence="1 2" key="1">
    <citation type="submission" date="2018-06" db="EMBL/GenBank/DDBJ databases">
        <title>Genomic Encyclopedia of Archaeal and Bacterial Type Strains, Phase II (KMG-II): from individual species to whole genera.</title>
        <authorList>
            <person name="Goeker M."/>
        </authorList>
    </citation>
    <scope>NUCLEOTIDE SEQUENCE [LARGE SCALE GENOMIC DNA]</scope>
    <source>
        <strain evidence="1 2">T4</strain>
    </source>
</reference>
<dbReference type="AlphaFoldDB" id="A0A326RSG3"/>
<protein>
    <submittedName>
        <fullName evidence="1">Putative secreted protein (Por secretion system target)</fullName>
    </submittedName>
</protein>
<gene>
    <name evidence="1" type="ORF">CLV31_10922</name>
</gene>
<dbReference type="NCBIfam" id="TIGR04183">
    <property type="entry name" value="Por_Secre_tail"/>
    <property type="match status" value="1"/>
</dbReference>
<organism evidence="1 2">
    <name type="scientific">Algoriphagus aquaeductus</name>
    <dbReference type="NCBI Taxonomy" id="475299"/>
    <lineage>
        <taxon>Bacteria</taxon>
        <taxon>Pseudomonadati</taxon>
        <taxon>Bacteroidota</taxon>
        <taxon>Cytophagia</taxon>
        <taxon>Cytophagales</taxon>
        <taxon>Cyclobacteriaceae</taxon>
        <taxon>Algoriphagus</taxon>
    </lineage>
</organism>
<accession>A0A326RSG3</accession>
<comment type="caution">
    <text evidence="1">The sequence shown here is derived from an EMBL/GenBank/DDBJ whole genome shotgun (WGS) entry which is preliminary data.</text>
</comment>
<dbReference type="EMBL" id="QKTX01000009">
    <property type="protein sequence ID" value="PZV82161.1"/>
    <property type="molecule type" value="Genomic_DNA"/>
</dbReference>
<proteinExistence type="predicted"/>